<feature type="repeat" description="PPR" evidence="5">
    <location>
        <begin position="261"/>
        <end position="295"/>
    </location>
</feature>
<dbReference type="OrthoDB" id="631241at2759"/>
<feature type="region of interest" description="Disordered" evidence="6">
    <location>
        <begin position="542"/>
        <end position="567"/>
    </location>
</feature>
<evidence type="ECO:0000313" key="8">
    <source>
        <dbReference type="Proteomes" id="UP000319731"/>
    </source>
</evidence>
<dbReference type="EMBL" id="QEAO01000039">
    <property type="protein sequence ID" value="TPX31765.1"/>
    <property type="molecule type" value="Genomic_DNA"/>
</dbReference>
<evidence type="ECO:0000256" key="4">
    <source>
        <dbReference type="ARBA" id="ARBA00044511"/>
    </source>
</evidence>
<accession>A0A507C2K3</accession>
<evidence type="ECO:0000256" key="2">
    <source>
        <dbReference type="ARBA" id="ARBA00022737"/>
    </source>
</evidence>
<gene>
    <name evidence="7" type="ORF">SmJEL517_g04977</name>
</gene>
<dbReference type="Proteomes" id="UP000319731">
    <property type="component" value="Unassembled WGS sequence"/>
</dbReference>
<comment type="similarity">
    <text evidence="1">Belongs to the CCM1 family.</text>
</comment>
<dbReference type="STRING" id="1806994.A0A507C2K3"/>
<dbReference type="NCBIfam" id="TIGR00756">
    <property type="entry name" value="PPR"/>
    <property type="match status" value="1"/>
</dbReference>
<proteinExistence type="inferred from homology"/>
<evidence type="ECO:0000256" key="1">
    <source>
        <dbReference type="ARBA" id="ARBA00006192"/>
    </source>
</evidence>
<name>A0A507C2K3_9FUNG</name>
<comment type="subunit">
    <text evidence="4">Binds to mitochondrial small subunit 15S rRNA.</text>
</comment>
<dbReference type="GeneID" id="42006202"/>
<dbReference type="PANTHER" id="PTHR47447:SF17">
    <property type="entry name" value="OS12G0638900 PROTEIN"/>
    <property type="match status" value="1"/>
</dbReference>
<keyword evidence="2" id="KW-0677">Repeat</keyword>
<protein>
    <recommendedName>
        <fullName evidence="9">Pentacotripeptide-repeat region of PRORP domain-containing protein</fullName>
    </recommendedName>
</protein>
<dbReference type="Pfam" id="PF01535">
    <property type="entry name" value="PPR"/>
    <property type="match status" value="1"/>
</dbReference>
<dbReference type="PANTHER" id="PTHR47447">
    <property type="entry name" value="OS03G0856100 PROTEIN"/>
    <property type="match status" value="1"/>
</dbReference>
<organism evidence="7 8">
    <name type="scientific">Synchytrium microbalum</name>
    <dbReference type="NCBI Taxonomy" id="1806994"/>
    <lineage>
        <taxon>Eukaryota</taxon>
        <taxon>Fungi</taxon>
        <taxon>Fungi incertae sedis</taxon>
        <taxon>Chytridiomycota</taxon>
        <taxon>Chytridiomycota incertae sedis</taxon>
        <taxon>Chytridiomycetes</taxon>
        <taxon>Synchytriales</taxon>
        <taxon>Synchytriaceae</taxon>
        <taxon>Synchytrium</taxon>
    </lineage>
</organism>
<evidence type="ECO:0000313" key="7">
    <source>
        <dbReference type="EMBL" id="TPX31765.1"/>
    </source>
</evidence>
<reference evidence="7 8" key="1">
    <citation type="journal article" date="2019" name="Sci. Rep.">
        <title>Comparative genomics of chytrid fungi reveal insights into the obligate biotrophic and pathogenic lifestyle of Synchytrium endobioticum.</title>
        <authorList>
            <person name="van de Vossenberg B.T.L.H."/>
            <person name="Warris S."/>
            <person name="Nguyen H.D.T."/>
            <person name="van Gent-Pelzer M.P.E."/>
            <person name="Joly D.L."/>
            <person name="van de Geest H.C."/>
            <person name="Bonants P.J.M."/>
            <person name="Smith D.S."/>
            <person name="Levesque C.A."/>
            <person name="van der Lee T.A.J."/>
        </authorList>
    </citation>
    <scope>NUCLEOTIDE SEQUENCE [LARGE SCALE GENOMIC DNA]</scope>
    <source>
        <strain evidence="7 8">JEL517</strain>
    </source>
</reference>
<keyword evidence="8" id="KW-1185">Reference proteome</keyword>
<dbReference type="InterPro" id="IPR011990">
    <property type="entry name" value="TPR-like_helical_dom_sf"/>
</dbReference>
<evidence type="ECO:0000256" key="6">
    <source>
        <dbReference type="SAM" id="MobiDB-lite"/>
    </source>
</evidence>
<dbReference type="RefSeq" id="XP_031023108.1">
    <property type="nucleotide sequence ID" value="XM_031170905.1"/>
</dbReference>
<evidence type="ECO:0008006" key="9">
    <source>
        <dbReference type="Google" id="ProtNLM"/>
    </source>
</evidence>
<evidence type="ECO:0000256" key="3">
    <source>
        <dbReference type="ARBA" id="ARBA00044493"/>
    </source>
</evidence>
<dbReference type="InterPro" id="IPR002885">
    <property type="entry name" value="PPR_rpt"/>
</dbReference>
<comment type="function">
    <text evidence="3">Regulates mitochondrial small subunit maturation by controlling 15S rRNA 5'-end processing. Localizes to the 5' precursor of the 15S rRNA in a position that is subsequently occupied by mS47 in the mature yeast mtSSU. Uses structure and sequence-specific RNA recognition, binding to a single-stranded region of the precursor and specifically recognizing bases -6 to -1. The exchange of Ccm1 for mS47 is coupled to the irreversible removal of precursor rRNA that is accompanied by conformational changes of the mitoribosomal proteins uS5m and mS26. These conformational changes signal completion of 5'-end rRNA processing through protection of the mature 5'-end of the 15S rRNA and stabilization of mS47. The removal of the 5' precursor together with the dissociation of Ccm1 may be catalyzed by the 5'-3' exoribonuclease Pet127. Involved in the specific removal of group I introns in mitochondrial encoded transcripts.</text>
</comment>
<dbReference type="PROSITE" id="PS51375">
    <property type="entry name" value="PPR"/>
    <property type="match status" value="1"/>
</dbReference>
<dbReference type="AlphaFoldDB" id="A0A507C2K3"/>
<sequence>MRASLLINTLRIVRSQRLVVIAACQTPRNLHSTSNTPETLEPQPIAHIKPSQPIHNATSNLNNPSTTLQSPSQILQAIKLKTLTSLHPAAIFDTVWPLVSASPPVMSASEMTSIMNQMVSSINPSTNPSNSNISKQLIKLFGQIKRLGFMPPPDAYTALVIGASYSHDQVMKLLAFVSLHPENGSDEFYRAVLSSLLEGRVHTPQHLVQKVTRPMWVAMKDLGIHPAIETCILCVKAFARSGDSSGLNDIYQYIKERKVKDERTWNALVEGYANMGHTLTAENMISHMKSQDITLSRSTLGSVMEAYSKAENYNQVINLHPYIPPESYSKAVVKCLANAYAQSGRQEDVTKLLEQVTILISQAHTSLNHRVLEYFVAAYSDLGNAELAMSVFNTYVSPVSGLLRDGTSYKIVPDRWLLAKLCNVLGKAHAEDLIKCIFRDYVMTRDNMRGYILSGVAFDQAFSPCLEQVRLGWMQTLAGDETDQANNIMQLEELLQKVSDRGEWNVLMAELRPESGRKGVVVRPKYKQAVVKETTLGELDVGSGLDNHGRVRSQKIQNQTRRRDKEL</sequence>
<dbReference type="Gene3D" id="1.25.40.10">
    <property type="entry name" value="Tetratricopeptide repeat domain"/>
    <property type="match status" value="1"/>
</dbReference>
<evidence type="ECO:0000256" key="5">
    <source>
        <dbReference type="PROSITE-ProRule" id="PRU00708"/>
    </source>
</evidence>
<comment type="caution">
    <text evidence="7">The sequence shown here is derived from an EMBL/GenBank/DDBJ whole genome shotgun (WGS) entry which is preliminary data.</text>
</comment>